<dbReference type="EMBL" id="BBNY01000023">
    <property type="protein sequence ID" value="GAL89704.1"/>
    <property type="molecule type" value="Genomic_DNA"/>
</dbReference>
<gene>
    <name evidence="1" type="ORF">JCM19538_1766</name>
</gene>
<name>A0A098LTI5_9FLAO</name>
<dbReference type="Proteomes" id="UP000030184">
    <property type="component" value="Unassembled WGS sequence"/>
</dbReference>
<organism evidence="1 2">
    <name type="scientific">Jejuia pallidilutea</name>
    <dbReference type="NCBI Taxonomy" id="504487"/>
    <lineage>
        <taxon>Bacteria</taxon>
        <taxon>Pseudomonadati</taxon>
        <taxon>Bacteroidota</taxon>
        <taxon>Flavobacteriia</taxon>
        <taxon>Flavobacteriales</taxon>
        <taxon>Flavobacteriaceae</taxon>
        <taxon>Jejuia</taxon>
    </lineage>
</organism>
<reference evidence="2" key="1">
    <citation type="journal article" date="2014" name="Genome Announc.">
        <title>Draft Genome Sequence of Marine Flavobacterium Jejuia pallidilutea Strain 11shimoA1 and Pigmentation Mutants.</title>
        <authorList>
            <person name="Takatani N."/>
            <person name="Nakanishi M."/>
            <person name="Meirelles P."/>
            <person name="Mino S."/>
            <person name="Suda W."/>
            <person name="Oshima K."/>
            <person name="Hattori M."/>
            <person name="Ohkuma M."/>
            <person name="Hosokawa M."/>
            <person name="Miyashita K."/>
            <person name="Thompson F.L."/>
            <person name="Niwa A."/>
            <person name="Sawabe T."/>
            <person name="Sawabe T."/>
        </authorList>
    </citation>
    <scope>NUCLEOTIDE SEQUENCE [LARGE SCALE GENOMIC DNA]</scope>
    <source>
        <strain evidence="2">JCM 19538</strain>
    </source>
</reference>
<evidence type="ECO:0000313" key="2">
    <source>
        <dbReference type="Proteomes" id="UP000030184"/>
    </source>
</evidence>
<accession>A0A098LTI5</accession>
<dbReference type="RefSeq" id="WP_045371995.1">
    <property type="nucleotide sequence ID" value="NZ_BBNY01000023.1"/>
</dbReference>
<dbReference type="AlphaFoldDB" id="A0A098LTI5"/>
<keyword evidence="2" id="KW-1185">Reference proteome</keyword>
<sequence length="109" mass="11651">MGKPTLSATFIVAASFFNVSFLENDNEDIDLSFVKLAFAQNGGESGHNDFVSGSKMGDVKIQVGTEYVYHTSITGATIASPVPIYENISCCVSSNSRTACNRASEDPRC</sequence>
<evidence type="ECO:0000313" key="1">
    <source>
        <dbReference type="EMBL" id="GAL89704.1"/>
    </source>
</evidence>
<protein>
    <submittedName>
        <fullName evidence="1">Uncharacterized protein</fullName>
    </submittedName>
</protein>
<comment type="caution">
    <text evidence="1">The sequence shown here is derived from an EMBL/GenBank/DDBJ whole genome shotgun (WGS) entry which is preliminary data.</text>
</comment>
<proteinExistence type="predicted"/>